<dbReference type="InterPro" id="IPR036397">
    <property type="entry name" value="RNaseH_sf"/>
</dbReference>
<evidence type="ECO:0000313" key="2">
    <source>
        <dbReference type="EMBL" id="CAA7032664.1"/>
    </source>
</evidence>
<dbReference type="EMBL" id="CACVBM020001125">
    <property type="protein sequence ID" value="CAA7032664.1"/>
    <property type="molecule type" value="Genomic_DNA"/>
</dbReference>
<dbReference type="InterPro" id="IPR002156">
    <property type="entry name" value="RNaseH_domain"/>
</dbReference>
<proteinExistence type="predicted"/>
<protein>
    <recommendedName>
        <fullName evidence="1">RNase H type-1 domain-containing protein</fullName>
    </recommendedName>
</protein>
<dbReference type="Pfam" id="PF13456">
    <property type="entry name" value="RVT_3"/>
    <property type="match status" value="1"/>
</dbReference>
<accession>A0A6D2J0W7</accession>
<dbReference type="GO" id="GO:0004523">
    <property type="term" value="F:RNA-DNA hybrid ribonuclease activity"/>
    <property type="evidence" value="ECO:0007669"/>
    <property type="project" value="InterPro"/>
</dbReference>
<dbReference type="Gene3D" id="3.30.420.10">
    <property type="entry name" value="Ribonuclease H-like superfamily/Ribonuclease H"/>
    <property type="match status" value="1"/>
</dbReference>
<evidence type="ECO:0000313" key="3">
    <source>
        <dbReference type="Proteomes" id="UP000467841"/>
    </source>
</evidence>
<comment type="caution">
    <text evidence="2">The sequence shown here is derived from an EMBL/GenBank/DDBJ whole genome shotgun (WGS) entry which is preliminary data.</text>
</comment>
<sequence>MGTRNLRRGISPLQTEVEGTYLGHALYATHNKLIMRFETDCSDVVKMMSTPVEWPAFAILLDEVDRCKWRFTSFSIAHIPRTKNTKADKLAWSARAWIPELILEIEAVDKTKK</sequence>
<dbReference type="Proteomes" id="UP000467841">
    <property type="component" value="Unassembled WGS sequence"/>
</dbReference>
<reference evidence="2" key="1">
    <citation type="submission" date="2020-01" db="EMBL/GenBank/DDBJ databases">
        <authorList>
            <person name="Mishra B."/>
        </authorList>
    </citation>
    <scope>NUCLEOTIDE SEQUENCE [LARGE SCALE GENOMIC DNA]</scope>
</reference>
<evidence type="ECO:0000259" key="1">
    <source>
        <dbReference type="Pfam" id="PF13456"/>
    </source>
</evidence>
<dbReference type="InterPro" id="IPR044730">
    <property type="entry name" value="RNase_H-like_dom_plant"/>
</dbReference>
<dbReference type="CDD" id="cd06222">
    <property type="entry name" value="RNase_H_like"/>
    <property type="match status" value="1"/>
</dbReference>
<name>A0A6D2J0W7_9BRAS</name>
<feature type="domain" description="RNase H type-1" evidence="1">
    <location>
        <begin position="10"/>
        <end position="92"/>
    </location>
</feature>
<organism evidence="2 3">
    <name type="scientific">Microthlaspi erraticum</name>
    <dbReference type="NCBI Taxonomy" id="1685480"/>
    <lineage>
        <taxon>Eukaryota</taxon>
        <taxon>Viridiplantae</taxon>
        <taxon>Streptophyta</taxon>
        <taxon>Embryophyta</taxon>
        <taxon>Tracheophyta</taxon>
        <taxon>Spermatophyta</taxon>
        <taxon>Magnoliopsida</taxon>
        <taxon>eudicotyledons</taxon>
        <taxon>Gunneridae</taxon>
        <taxon>Pentapetalae</taxon>
        <taxon>rosids</taxon>
        <taxon>malvids</taxon>
        <taxon>Brassicales</taxon>
        <taxon>Brassicaceae</taxon>
        <taxon>Coluteocarpeae</taxon>
        <taxon>Microthlaspi</taxon>
    </lineage>
</organism>
<dbReference type="AlphaFoldDB" id="A0A6D2J0W7"/>
<keyword evidence="3" id="KW-1185">Reference proteome</keyword>
<dbReference type="OrthoDB" id="1306118at2759"/>
<dbReference type="GO" id="GO:0003676">
    <property type="term" value="F:nucleic acid binding"/>
    <property type="evidence" value="ECO:0007669"/>
    <property type="project" value="InterPro"/>
</dbReference>
<gene>
    <name evidence="2" type="ORF">MERR_LOCUS19899</name>
</gene>